<reference evidence="2" key="1">
    <citation type="submission" date="2023-11" db="EMBL/GenBank/DDBJ databases">
        <title>Genome assemblies of two species of porcelain crab, Petrolisthes cinctipes and Petrolisthes manimaculis (Anomura: Porcellanidae).</title>
        <authorList>
            <person name="Angst P."/>
        </authorList>
    </citation>
    <scope>NUCLEOTIDE SEQUENCE</scope>
    <source>
        <strain evidence="2">PB745_02</strain>
        <tissue evidence="2">Gill</tissue>
    </source>
</reference>
<accession>A0AAE1U6T3</accession>
<comment type="caution">
    <text evidence="2">The sequence shown here is derived from an EMBL/GenBank/DDBJ whole genome shotgun (WGS) entry which is preliminary data.</text>
</comment>
<protein>
    <submittedName>
        <fullName evidence="2">Uncharacterized protein</fullName>
    </submittedName>
</protein>
<keyword evidence="3" id="KW-1185">Reference proteome</keyword>
<feature type="compositionally biased region" description="Basic residues" evidence="1">
    <location>
        <begin position="1"/>
        <end position="21"/>
    </location>
</feature>
<evidence type="ECO:0000313" key="2">
    <source>
        <dbReference type="EMBL" id="KAK4308059.1"/>
    </source>
</evidence>
<gene>
    <name evidence="2" type="ORF">Pmani_020229</name>
</gene>
<name>A0AAE1U6T3_9EUCA</name>
<evidence type="ECO:0000313" key="3">
    <source>
        <dbReference type="Proteomes" id="UP001292094"/>
    </source>
</evidence>
<feature type="compositionally biased region" description="Basic and acidic residues" evidence="1">
    <location>
        <begin position="22"/>
        <end position="56"/>
    </location>
</feature>
<dbReference type="AlphaFoldDB" id="A0AAE1U6T3"/>
<dbReference type="EMBL" id="JAWZYT010001933">
    <property type="protein sequence ID" value="KAK4308059.1"/>
    <property type="molecule type" value="Genomic_DNA"/>
</dbReference>
<sequence length="69" mass="7929">MEKEKGKKGRKTGRGRWRKRGGIKEERQEGEERKKDKKEGEERQGGEDGKEGKTECGAEVQKLGWTLLL</sequence>
<proteinExistence type="predicted"/>
<evidence type="ECO:0000256" key="1">
    <source>
        <dbReference type="SAM" id="MobiDB-lite"/>
    </source>
</evidence>
<dbReference type="Proteomes" id="UP001292094">
    <property type="component" value="Unassembled WGS sequence"/>
</dbReference>
<feature type="region of interest" description="Disordered" evidence="1">
    <location>
        <begin position="1"/>
        <end position="57"/>
    </location>
</feature>
<organism evidence="2 3">
    <name type="scientific">Petrolisthes manimaculis</name>
    <dbReference type="NCBI Taxonomy" id="1843537"/>
    <lineage>
        <taxon>Eukaryota</taxon>
        <taxon>Metazoa</taxon>
        <taxon>Ecdysozoa</taxon>
        <taxon>Arthropoda</taxon>
        <taxon>Crustacea</taxon>
        <taxon>Multicrustacea</taxon>
        <taxon>Malacostraca</taxon>
        <taxon>Eumalacostraca</taxon>
        <taxon>Eucarida</taxon>
        <taxon>Decapoda</taxon>
        <taxon>Pleocyemata</taxon>
        <taxon>Anomura</taxon>
        <taxon>Galatheoidea</taxon>
        <taxon>Porcellanidae</taxon>
        <taxon>Petrolisthes</taxon>
    </lineage>
</organism>